<evidence type="ECO:0000259" key="1">
    <source>
        <dbReference type="Pfam" id="PF24705"/>
    </source>
</evidence>
<evidence type="ECO:0000313" key="3">
    <source>
        <dbReference type="Proteomes" id="UP000238164"/>
    </source>
</evidence>
<dbReference type="KEGG" id="mgg:MPLG2_3946"/>
<organism evidence="2 3">
    <name type="scientific">Micropruina glycogenica</name>
    <dbReference type="NCBI Taxonomy" id="75385"/>
    <lineage>
        <taxon>Bacteria</taxon>
        <taxon>Bacillati</taxon>
        <taxon>Actinomycetota</taxon>
        <taxon>Actinomycetes</taxon>
        <taxon>Propionibacteriales</taxon>
        <taxon>Nocardioidaceae</taxon>
        <taxon>Micropruina</taxon>
    </lineage>
</organism>
<dbReference type="Pfam" id="PF24705">
    <property type="entry name" value="DUF7668"/>
    <property type="match status" value="1"/>
</dbReference>
<gene>
    <name evidence="2" type="ORF">MPLG2_3946</name>
</gene>
<protein>
    <recommendedName>
        <fullName evidence="1">DUF7668 domain-containing protein</fullName>
    </recommendedName>
</protein>
<accession>A0A2N9JMH8</accession>
<evidence type="ECO:0000313" key="2">
    <source>
        <dbReference type="EMBL" id="SPD88976.1"/>
    </source>
</evidence>
<dbReference type="Proteomes" id="UP000238164">
    <property type="component" value="Chromosome 1"/>
</dbReference>
<reference evidence="2 3" key="1">
    <citation type="submission" date="2018-02" db="EMBL/GenBank/DDBJ databases">
        <authorList>
            <person name="Cohen D.B."/>
            <person name="Kent A.D."/>
        </authorList>
    </citation>
    <scope>NUCLEOTIDE SEQUENCE [LARGE SCALE GENOMIC DNA]</scope>
    <source>
        <strain evidence="2">1</strain>
    </source>
</reference>
<keyword evidence="3" id="KW-1185">Reference proteome</keyword>
<feature type="domain" description="DUF7668" evidence="1">
    <location>
        <begin position="16"/>
        <end position="103"/>
    </location>
</feature>
<sequence>MPAMAGVPERYRASIRHELDDLVAGARPELVTWVHQYGDDGATLIEQPEDIWAHERADVIERTDGSAYVVLPLWTTQEAPSDLSAEVEIAVDGTAEISDVHVL</sequence>
<dbReference type="EMBL" id="LT985188">
    <property type="protein sequence ID" value="SPD88976.1"/>
    <property type="molecule type" value="Genomic_DNA"/>
</dbReference>
<dbReference type="InterPro" id="IPR056085">
    <property type="entry name" value="DUF7668"/>
</dbReference>
<dbReference type="AlphaFoldDB" id="A0A2N9JMH8"/>
<name>A0A2N9JMH8_9ACTN</name>
<proteinExistence type="predicted"/>